<dbReference type="AlphaFoldDB" id="A0A8K0G1P1"/>
<dbReference type="InterPro" id="IPR010596">
    <property type="entry name" value="Methuselah_N_dom"/>
</dbReference>
<organism evidence="11 12">
    <name type="scientific">Ignelater luminosus</name>
    <name type="common">Cucubano</name>
    <name type="synonym">Pyrophorus luminosus</name>
    <dbReference type="NCBI Taxonomy" id="2038154"/>
    <lineage>
        <taxon>Eukaryota</taxon>
        <taxon>Metazoa</taxon>
        <taxon>Ecdysozoa</taxon>
        <taxon>Arthropoda</taxon>
        <taxon>Hexapoda</taxon>
        <taxon>Insecta</taxon>
        <taxon>Pterygota</taxon>
        <taxon>Neoptera</taxon>
        <taxon>Endopterygota</taxon>
        <taxon>Coleoptera</taxon>
        <taxon>Polyphaga</taxon>
        <taxon>Elateriformia</taxon>
        <taxon>Elateroidea</taxon>
        <taxon>Elateridae</taxon>
        <taxon>Agrypninae</taxon>
        <taxon>Pyrophorini</taxon>
        <taxon>Ignelater</taxon>
    </lineage>
</organism>
<evidence type="ECO:0000259" key="10">
    <source>
        <dbReference type="Pfam" id="PF06652"/>
    </source>
</evidence>
<feature type="non-terminal residue" evidence="11">
    <location>
        <position position="185"/>
    </location>
</feature>
<keyword evidence="7" id="KW-0675">Receptor</keyword>
<sequence>MNSIAFVLGFTIFLNFISLAFNFCDVENKDFGSSYPMSSVVYNENSLEECDCYNDGITCLRKCCPEGYVLKKKMCIRSDNSKQLKTMLLHQHRDIVLNTFRQSRFVFGVMECQRGMYKLEPRIYSDDEFYLQVNGSLWQPASKDMINHDRFCLEYFEDVGISALVCFPNEEMHVMEKVFEGVNVL</sequence>
<feature type="chain" id="PRO_5035431004" description="Methuselah N-terminal domain-containing protein" evidence="9">
    <location>
        <begin position="21"/>
        <end position="185"/>
    </location>
</feature>
<dbReference type="SUPFAM" id="SSF63877">
    <property type="entry name" value="Methuselah ectodomain"/>
    <property type="match status" value="1"/>
</dbReference>
<comment type="subcellular location">
    <subcellularLocation>
        <location evidence="1">Endomembrane system</location>
        <topology evidence="1">Multi-pass membrane protein</topology>
    </subcellularLocation>
</comment>
<keyword evidence="12" id="KW-1185">Reference proteome</keyword>
<feature type="domain" description="Methuselah N-terminal" evidence="10">
    <location>
        <begin position="50"/>
        <end position="155"/>
    </location>
</feature>
<evidence type="ECO:0000256" key="6">
    <source>
        <dbReference type="ARBA" id="ARBA00023040"/>
    </source>
</evidence>
<comment type="caution">
    <text evidence="11">The sequence shown here is derived from an EMBL/GenBank/DDBJ whole genome shotgun (WGS) entry which is preliminary data.</text>
</comment>
<dbReference type="Proteomes" id="UP000801492">
    <property type="component" value="Unassembled WGS sequence"/>
</dbReference>
<dbReference type="GO" id="GO:0012505">
    <property type="term" value="C:endomembrane system"/>
    <property type="evidence" value="ECO:0007669"/>
    <property type="project" value="UniProtKB-SubCell"/>
</dbReference>
<evidence type="ECO:0000256" key="1">
    <source>
        <dbReference type="ARBA" id="ARBA00004127"/>
    </source>
</evidence>
<dbReference type="InterPro" id="IPR023311">
    <property type="entry name" value="Methusela_ecto_dom_2"/>
</dbReference>
<evidence type="ECO:0000256" key="4">
    <source>
        <dbReference type="ARBA" id="ARBA00022729"/>
    </source>
</evidence>
<keyword evidence="8" id="KW-0807">Transducer</keyword>
<evidence type="ECO:0000313" key="12">
    <source>
        <dbReference type="Proteomes" id="UP000801492"/>
    </source>
</evidence>
<evidence type="ECO:0000256" key="3">
    <source>
        <dbReference type="ARBA" id="ARBA00022692"/>
    </source>
</evidence>
<evidence type="ECO:0000256" key="2">
    <source>
        <dbReference type="ARBA" id="ARBA00008979"/>
    </source>
</evidence>
<dbReference type="InterPro" id="IPR036272">
    <property type="entry name" value="Methuselah_N_sf"/>
</dbReference>
<dbReference type="GO" id="GO:0004930">
    <property type="term" value="F:G protein-coupled receptor activity"/>
    <property type="evidence" value="ECO:0007669"/>
    <property type="project" value="UniProtKB-KW"/>
</dbReference>
<keyword evidence="5" id="KW-0472">Membrane</keyword>
<evidence type="ECO:0000256" key="7">
    <source>
        <dbReference type="ARBA" id="ARBA00023170"/>
    </source>
</evidence>
<proteinExistence type="inferred from homology"/>
<accession>A0A8K0G1P1</accession>
<evidence type="ECO:0000256" key="8">
    <source>
        <dbReference type="ARBA" id="ARBA00023224"/>
    </source>
</evidence>
<evidence type="ECO:0000313" key="11">
    <source>
        <dbReference type="EMBL" id="KAF2885027.1"/>
    </source>
</evidence>
<feature type="signal peptide" evidence="9">
    <location>
        <begin position="1"/>
        <end position="20"/>
    </location>
</feature>
<dbReference type="Pfam" id="PF06652">
    <property type="entry name" value="Methuselah_N"/>
    <property type="match status" value="1"/>
</dbReference>
<keyword evidence="3" id="KW-0812">Transmembrane</keyword>
<dbReference type="OrthoDB" id="6760564at2759"/>
<keyword evidence="4 9" id="KW-0732">Signal</keyword>
<dbReference type="InterPro" id="IPR052808">
    <property type="entry name" value="GPCR_Mth-like"/>
</dbReference>
<keyword evidence="5" id="KW-1133">Transmembrane helix</keyword>
<dbReference type="EMBL" id="VTPC01090042">
    <property type="protein sequence ID" value="KAF2885027.1"/>
    <property type="molecule type" value="Genomic_DNA"/>
</dbReference>
<dbReference type="PANTHER" id="PTHR46953:SF1">
    <property type="entry name" value="G-PROTEIN COUPLED RECEPTOR MTH-LIKE 1-RELATED"/>
    <property type="match status" value="1"/>
</dbReference>
<evidence type="ECO:0000256" key="5">
    <source>
        <dbReference type="ARBA" id="ARBA00022989"/>
    </source>
</evidence>
<reference evidence="11" key="1">
    <citation type="submission" date="2019-08" db="EMBL/GenBank/DDBJ databases">
        <title>The genome of the North American firefly Photinus pyralis.</title>
        <authorList>
            <consortium name="Photinus pyralis genome working group"/>
            <person name="Fallon T.R."/>
            <person name="Sander Lower S.E."/>
            <person name="Weng J.-K."/>
        </authorList>
    </citation>
    <scope>NUCLEOTIDE SEQUENCE</scope>
    <source>
        <strain evidence="11">TRF0915ILg1</strain>
        <tissue evidence="11">Whole body</tissue>
    </source>
</reference>
<protein>
    <recommendedName>
        <fullName evidence="10">Methuselah N-terminal domain-containing protein</fullName>
    </recommendedName>
</protein>
<dbReference type="PANTHER" id="PTHR46953">
    <property type="entry name" value="G-PROTEIN COUPLED RECEPTOR MTH-LIKE 1-RELATED"/>
    <property type="match status" value="1"/>
</dbReference>
<keyword evidence="6" id="KW-0297">G-protein coupled receptor</keyword>
<name>A0A8K0G1P1_IGNLU</name>
<evidence type="ECO:0000256" key="9">
    <source>
        <dbReference type="SAM" id="SignalP"/>
    </source>
</evidence>
<gene>
    <name evidence="11" type="ORF">ILUMI_21143</name>
</gene>
<dbReference type="Gene3D" id="2.170.180.11">
    <property type="entry name" value="Methuselah ectodomain, domain 2"/>
    <property type="match status" value="1"/>
</dbReference>
<comment type="similarity">
    <text evidence="2">Belongs to the G-protein coupled receptor 2 family. Mth subfamily.</text>
</comment>